<evidence type="ECO:0000256" key="4">
    <source>
        <dbReference type="ARBA" id="ARBA00023125"/>
    </source>
</evidence>
<evidence type="ECO:0000313" key="8">
    <source>
        <dbReference type="EMBL" id="RED77611.1"/>
    </source>
</evidence>
<dbReference type="Pfam" id="PF04545">
    <property type="entry name" value="Sigma70_r4"/>
    <property type="match status" value="1"/>
</dbReference>
<dbReference type="InterPro" id="IPR007630">
    <property type="entry name" value="RNA_pol_sigma70_r4"/>
</dbReference>
<comment type="caution">
    <text evidence="8">The sequence shown here is derived from an EMBL/GenBank/DDBJ whole genome shotgun (WGS) entry which is preliminary data.</text>
</comment>
<dbReference type="CDD" id="cd06171">
    <property type="entry name" value="Sigma70_r4"/>
    <property type="match status" value="1"/>
</dbReference>
<dbReference type="RefSeq" id="WP_116061217.1">
    <property type="nucleotide sequence ID" value="NZ_QRDZ01000009.1"/>
</dbReference>
<dbReference type="SUPFAM" id="SSF88946">
    <property type="entry name" value="Sigma2 domain of RNA polymerase sigma factors"/>
    <property type="match status" value="1"/>
</dbReference>
<evidence type="ECO:0000256" key="2">
    <source>
        <dbReference type="ARBA" id="ARBA00023015"/>
    </source>
</evidence>
<feature type="domain" description="RNA polymerase sigma-70 region 4" evidence="7">
    <location>
        <begin position="128"/>
        <end position="175"/>
    </location>
</feature>
<dbReference type="EMBL" id="QRDZ01000009">
    <property type="protein sequence ID" value="RED77611.1"/>
    <property type="molecule type" value="Genomic_DNA"/>
</dbReference>
<evidence type="ECO:0000259" key="6">
    <source>
        <dbReference type="Pfam" id="PF04542"/>
    </source>
</evidence>
<dbReference type="PANTHER" id="PTHR43133">
    <property type="entry name" value="RNA POLYMERASE ECF-TYPE SIGMA FACTO"/>
    <property type="match status" value="1"/>
</dbReference>
<dbReference type="OrthoDB" id="9785675at2"/>
<dbReference type="Gene3D" id="1.10.10.10">
    <property type="entry name" value="Winged helix-like DNA-binding domain superfamily/Winged helix DNA-binding domain"/>
    <property type="match status" value="1"/>
</dbReference>
<evidence type="ECO:0000259" key="7">
    <source>
        <dbReference type="Pfam" id="PF04545"/>
    </source>
</evidence>
<dbReference type="SUPFAM" id="SSF88659">
    <property type="entry name" value="Sigma3 and sigma4 domains of RNA polymerase sigma factors"/>
    <property type="match status" value="1"/>
</dbReference>
<reference evidence="8 9" key="1">
    <citation type="submission" date="2018-07" db="EMBL/GenBank/DDBJ databases">
        <title>Genomic Encyclopedia of Type Strains, Phase III (KMG-III): the genomes of soil and plant-associated and newly described type strains.</title>
        <authorList>
            <person name="Whitman W."/>
        </authorList>
    </citation>
    <scope>NUCLEOTIDE SEQUENCE [LARGE SCALE GENOMIC DNA]</scope>
    <source>
        <strain evidence="8 9">CECT 7287</strain>
    </source>
</reference>
<dbReference type="Proteomes" id="UP000256977">
    <property type="component" value="Unassembled WGS sequence"/>
</dbReference>
<protein>
    <submittedName>
        <fullName evidence="8">RNA polymerase sigma-70 factor (ECF subfamily)</fullName>
    </submittedName>
</protein>
<dbReference type="AlphaFoldDB" id="A0A3D9JU14"/>
<dbReference type="PANTHER" id="PTHR43133:SF60">
    <property type="entry name" value="RNA POLYMERASE SIGMA FACTOR SIGV"/>
    <property type="match status" value="1"/>
</dbReference>
<dbReference type="Pfam" id="PF04542">
    <property type="entry name" value="Sigma70_r2"/>
    <property type="match status" value="1"/>
</dbReference>
<dbReference type="InterPro" id="IPR014284">
    <property type="entry name" value="RNA_pol_sigma-70_dom"/>
</dbReference>
<proteinExistence type="inferred from homology"/>
<dbReference type="NCBIfam" id="TIGR02937">
    <property type="entry name" value="sigma70-ECF"/>
    <property type="match status" value="1"/>
</dbReference>
<keyword evidence="5" id="KW-0804">Transcription</keyword>
<comment type="similarity">
    <text evidence="1">Belongs to the sigma-70 factor family. ECF subfamily.</text>
</comment>
<keyword evidence="2" id="KW-0805">Transcription regulation</keyword>
<dbReference type="GO" id="GO:0016987">
    <property type="term" value="F:sigma factor activity"/>
    <property type="evidence" value="ECO:0007669"/>
    <property type="project" value="UniProtKB-KW"/>
</dbReference>
<gene>
    <name evidence="8" type="ORF">DFP98_109222</name>
</gene>
<keyword evidence="4" id="KW-0238">DNA-binding</keyword>
<name>A0A3D9JU14_9BACL</name>
<dbReference type="InterPro" id="IPR007627">
    <property type="entry name" value="RNA_pol_sigma70_r2"/>
</dbReference>
<keyword evidence="3" id="KW-0731">Sigma factor</keyword>
<evidence type="ECO:0000256" key="3">
    <source>
        <dbReference type="ARBA" id="ARBA00023082"/>
    </source>
</evidence>
<evidence type="ECO:0000256" key="1">
    <source>
        <dbReference type="ARBA" id="ARBA00010641"/>
    </source>
</evidence>
<dbReference type="InterPro" id="IPR036388">
    <property type="entry name" value="WH-like_DNA-bd_sf"/>
</dbReference>
<evidence type="ECO:0000256" key="5">
    <source>
        <dbReference type="ARBA" id="ARBA00023163"/>
    </source>
</evidence>
<organism evidence="8 9">
    <name type="scientific">Cohnella phaseoli</name>
    <dbReference type="NCBI Taxonomy" id="456490"/>
    <lineage>
        <taxon>Bacteria</taxon>
        <taxon>Bacillati</taxon>
        <taxon>Bacillota</taxon>
        <taxon>Bacilli</taxon>
        <taxon>Bacillales</taxon>
        <taxon>Paenibacillaceae</taxon>
        <taxon>Cohnella</taxon>
    </lineage>
</organism>
<sequence length="191" mass="23388">MKDIHIEHWIKRLKEGDPSAFQVIYEWSFPEIYRSVVFLMTDKHEIEDVMNEIYFQLWRSIDNYDANRPFRLWLYGIAMKQIQKWRTKSWRRFRIFKKKRLLEVEEHLFSDRRALEIETHGEMLALVHQLSDKLRTVVILRYYHDFTFDEIAELLNIPAGTAKSRHHAALKKLRELSPYLEPEKEQRLYVH</sequence>
<evidence type="ECO:0000313" key="9">
    <source>
        <dbReference type="Proteomes" id="UP000256977"/>
    </source>
</evidence>
<dbReference type="GO" id="GO:0003677">
    <property type="term" value="F:DNA binding"/>
    <property type="evidence" value="ECO:0007669"/>
    <property type="project" value="UniProtKB-KW"/>
</dbReference>
<dbReference type="InterPro" id="IPR039425">
    <property type="entry name" value="RNA_pol_sigma-70-like"/>
</dbReference>
<keyword evidence="9" id="KW-1185">Reference proteome</keyword>
<dbReference type="InterPro" id="IPR013325">
    <property type="entry name" value="RNA_pol_sigma_r2"/>
</dbReference>
<feature type="domain" description="RNA polymerase sigma-70 region 2" evidence="6">
    <location>
        <begin position="30"/>
        <end position="91"/>
    </location>
</feature>
<dbReference type="Gene3D" id="1.10.1740.10">
    <property type="match status" value="1"/>
</dbReference>
<accession>A0A3D9JU14</accession>
<dbReference type="InterPro" id="IPR013324">
    <property type="entry name" value="RNA_pol_sigma_r3/r4-like"/>
</dbReference>
<dbReference type="NCBIfam" id="NF009195">
    <property type="entry name" value="PRK12543.1"/>
    <property type="match status" value="1"/>
</dbReference>
<dbReference type="GO" id="GO:0006352">
    <property type="term" value="P:DNA-templated transcription initiation"/>
    <property type="evidence" value="ECO:0007669"/>
    <property type="project" value="InterPro"/>
</dbReference>